<evidence type="ECO:0000313" key="2">
    <source>
        <dbReference type="EMBL" id="KAB8029763.1"/>
    </source>
</evidence>
<accession>A0A833N687</accession>
<reference evidence="2 3" key="1">
    <citation type="submission" date="2019-10" db="EMBL/GenBank/DDBJ databases">
        <title>New genus of Silvanigrellaceae.</title>
        <authorList>
            <person name="Pitt A."/>
            <person name="Hahn M.W."/>
        </authorList>
    </citation>
    <scope>NUCLEOTIDE SEQUENCE [LARGE SCALE GENOMIC DNA]</scope>
    <source>
        <strain evidence="2 3">33A1-SZDP</strain>
    </source>
</reference>
<feature type="signal peptide" evidence="1">
    <location>
        <begin position="1"/>
        <end position="21"/>
    </location>
</feature>
<organism evidence="2 3">
    <name type="scientific">Fluviispira multicolorata</name>
    <dbReference type="NCBI Taxonomy" id="2654512"/>
    <lineage>
        <taxon>Bacteria</taxon>
        <taxon>Pseudomonadati</taxon>
        <taxon>Bdellovibrionota</taxon>
        <taxon>Oligoflexia</taxon>
        <taxon>Silvanigrellales</taxon>
        <taxon>Silvanigrellaceae</taxon>
        <taxon>Fluviispira</taxon>
    </lineage>
</organism>
<sequence>MGKTIFKCSFFLLIVNSISSAANCKELNVLGDYWCPYNCNPNDKKPGYMIEILQKSFGKEHINYELINWARAISETRKGSNEILVGATKEDAPDFIFSSPLGVTDNCYYAQKKFKFKFNGLNSLNNVTLGIIKDYSYYTALNQYIKKNLSNKSKIEEHFGENVQERMLLKLMSNRLDVIVEDSYVIDYILKKHPEIHEIEKVKCIEVGNIFIAFSPKNPESTQRVKHLNSQIKEMIKKGEMLNILKRYSIRPWFH</sequence>
<keyword evidence="1" id="KW-0732">Signal</keyword>
<evidence type="ECO:0000313" key="3">
    <source>
        <dbReference type="Proteomes" id="UP000442694"/>
    </source>
</evidence>
<dbReference type="EMBL" id="WFLN01000007">
    <property type="protein sequence ID" value="KAB8029763.1"/>
    <property type="molecule type" value="Genomic_DNA"/>
</dbReference>
<keyword evidence="3" id="KW-1185">Reference proteome</keyword>
<evidence type="ECO:0000256" key="1">
    <source>
        <dbReference type="SAM" id="SignalP"/>
    </source>
</evidence>
<dbReference type="SUPFAM" id="SSF53850">
    <property type="entry name" value="Periplasmic binding protein-like II"/>
    <property type="match status" value="1"/>
</dbReference>
<name>A0A833N687_9BACT</name>
<dbReference type="PANTHER" id="PTHR35936">
    <property type="entry name" value="MEMBRANE-BOUND LYTIC MUREIN TRANSGLYCOSYLASE F"/>
    <property type="match status" value="1"/>
</dbReference>
<proteinExistence type="predicted"/>
<dbReference type="RefSeq" id="WP_152213106.1">
    <property type="nucleotide sequence ID" value="NZ_WFLN01000007.1"/>
</dbReference>
<dbReference type="Proteomes" id="UP000442694">
    <property type="component" value="Unassembled WGS sequence"/>
</dbReference>
<feature type="chain" id="PRO_5032622476" evidence="1">
    <location>
        <begin position="22"/>
        <end position="255"/>
    </location>
</feature>
<dbReference type="AlphaFoldDB" id="A0A833N687"/>
<dbReference type="Gene3D" id="3.40.190.10">
    <property type="entry name" value="Periplasmic binding protein-like II"/>
    <property type="match status" value="2"/>
</dbReference>
<protein>
    <submittedName>
        <fullName evidence="2">Transporter substrate-binding domain-containing protein</fullName>
    </submittedName>
</protein>
<dbReference type="PANTHER" id="PTHR35936:SF25">
    <property type="entry name" value="ABC TRANSPORTER SUBSTRATE-BINDING PROTEIN"/>
    <property type="match status" value="1"/>
</dbReference>
<comment type="caution">
    <text evidence="2">The sequence shown here is derived from an EMBL/GenBank/DDBJ whole genome shotgun (WGS) entry which is preliminary data.</text>
</comment>
<gene>
    <name evidence="2" type="ORF">GCL57_09480</name>
</gene>